<dbReference type="PANTHER" id="PTHR43479:SF7">
    <property type="entry name" value="TETR-FAMILY TRANSCRIPTIONAL REGULATOR"/>
    <property type="match status" value="1"/>
</dbReference>
<dbReference type="OrthoDB" id="9810250at2"/>
<organism evidence="5 6">
    <name type="scientific">Psychrobacillus glaciei</name>
    <dbReference type="NCBI Taxonomy" id="2283160"/>
    <lineage>
        <taxon>Bacteria</taxon>
        <taxon>Bacillati</taxon>
        <taxon>Bacillota</taxon>
        <taxon>Bacilli</taxon>
        <taxon>Bacillales</taxon>
        <taxon>Bacillaceae</taxon>
        <taxon>Psychrobacillus</taxon>
    </lineage>
</organism>
<dbReference type="EMBL" id="CP031223">
    <property type="protein sequence ID" value="QFF99280.1"/>
    <property type="molecule type" value="Genomic_DNA"/>
</dbReference>
<dbReference type="Gene3D" id="1.10.357.10">
    <property type="entry name" value="Tetracycline Repressor, domain 2"/>
    <property type="match status" value="1"/>
</dbReference>
<evidence type="ECO:0000259" key="4">
    <source>
        <dbReference type="PROSITE" id="PS50977"/>
    </source>
</evidence>
<accession>A0A5J6SMN6</accession>
<evidence type="ECO:0000256" key="3">
    <source>
        <dbReference type="PROSITE-ProRule" id="PRU00335"/>
    </source>
</evidence>
<dbReference type="InterPro" id="IPR001647">
    <property type="entry name" value="HTH_TetR"/>
</dbReference>
<dbReference type="Pfam" id="PF00440">
    <property type="entry name" value="TetR_N"/>
    <property type="match status" value="1"/>
</dbReference>
<protein>
    <submittedName>
        <fullName evidence="5">TetR/AcrR family transcriptional regulator</fullName>
    </submittedName>
</protein>
<keyword evidence="6" id="KW-1185">Reference proteome</keyword>
<keyword evidence="2 3" id="KW-0238">DNA-binding</keyword>
<dbReference type="RefSeq" id="WP_151700206.1">
    <property type="nucleotide sequence ID" value="NZ_CP031223.1"/>
</dbReference>
<evidence type="ECO:0000256" key="2">
    <source>
        <dbReference type="ARBA" id="ARBA00023125"/>
    </source>
</evidence>
<feature type="domain" description="HTH tetR-type" evidence="4">
    <location>
        <begin position="10"/>
        <end position="70"/>
    </location>
</feature>
<dbReference type="KEGG" id="psyo:PB01_10835"/>
<dbReference type="InterPro" id="IPR050624">
    <property type="entry name" value="HTH-type_Tx_Regulator"/>
</dbReference>
<dbReference type="Proteomes" id="UP000325517">
    <property type="component" value="Chromosome"/>
</dbReference>
<gene>
    <name evidence="5" type="ORF">PB01_10835</name>
</gene>
<dbReference type="SUPFAM" id="SSF46689">
    <property type="entry name" value="Homeodomain-like"/>
    <property type="match status" value="1"/>
</dbReference>
<name>A0A5J6SMN6_9BACI</name>
<feature type="DNA-binding region" description="H-T-H motif" evidence="3">
    <location>
        <begin position="33"/>
        <end position="52"/>
    </location>
</feature>
<dbReference type="GO" id="GO:0003677">
    <property type="term" value="F:DNA binding"/>
    <property type="evidence" value="ECO:0007669"/>
    <property type="project" value="UniProtKB-UniRule"/>
</dbReference>
<dbReference type="InterPro" id="IPR009057">
    <property type="entry name" value="Homeodomain-like_sf"/>
</dbReference>
<evidence type="ECO:0000313" key="5">
    <source>
        <dbReference type="EMBL" id="QFF99280.1"/>
    </source>
</evidence>
<dbReference type="PRINTS" id="PR00455">
    <property type="entry name" value="HTHTETR"/>
</dbReference>
<evidence type="ECO:0000313" key="6">
    <source>
        <dbReference type="Proteomes" id="UP000325517"/>
    </source>
</evidence>
<dbReference type="PROSITE" id="PS50977">
    <property type="entry name" value="HTH_TETR_2"/>
    <property type="match status" value="1"/>
</dbReference>
<dbReference type="AlphaFoldDB" id="A0A5J6SMN6"/>
<reference evidence="5 6" key="1">
    <citation type="submission" date="2018-07" db="EMBL/GenBank/DDBJ databases">
        <title>Complete genome sequence of Psychrobacillus sp. PB01, isolated from iceberg, and comparative genome analysis of Psychrobacillus strains.</title>
        <authorList>
            <person name="Lee P.C."/>
        </authorList>
    </citation>
    <scope>NUCLEOTIDE SEQUENCE [LARGE SCALE GENOMIC DNA]</scope>
    <source>
        <strain evidence="5 6">PB01</strain>
    </source>
</reference>
<keyword evidence="1" id="KW-0678">Repressor</keyword>
<dbReference type="PANTHER" id="PTHR43479">
    <property type="entry name" value="ACREF/ENVCD OPERON REPRESSOR-RELATED"/>
    <property type="match status" value="1"/>
</dbReference>
<proteinExistence type="predicted"/>
<evidence type="ECO:0000256" key="1">
    <source>
        <dbReference type="ARBA" id="ARBA00022491"/>
    </source>
</evidence>
<sequence length="182" mass="21339">MEKPIDPRIVRTRQLIMDAFMQLVVEKDFKDITIKDITSRATVNRATFYYHFFDKYDLLEKVLAENVLKGVLTNVNSHDALTPESMKNIFTSILQFQIGLANQCARSYEAFTPKIETTVKEELARIFRDFLKDQHPDWPFEKVDLQSIMLSWSLYGMSTKYVKSGEIPTEEMIHLLFEKLMD</sequence>